<dbReference type="NCBIfam" id="NF000592">
    <property type="entry name" value="PRK00013.1"/>
    <property type="match status" value="1"/>
</dbReference>
<dbReference type="InterPro" id="IPR001844">
    <property type="entry name" value="Cpn60/GroEL"/>
</dbReference>
<dbReference type="NCBIfam" id="NF009487">
    <property type="entry name" value="PRK12849.1"/>
    <property type="match status" value="1"/>
</dbReference>
<name>A0ABN6H9L8_9BACT</name>
<feature type="binding site" evidence="6">
    <location>
        <begin position="86"/>
        <end position="90"/>
    </location>
    <ligand>
        <name>ATP</name>
        <dbReference type="ChEBI" id="CHEBI:30616"/>
    </ligand>
</feature>
<keyword evidence="4 6" id="KW-0143">Chaperone</keyword>
<dbReference type="Gene3D" id="1.10.560.10">
    <property type="entry name" value="GroEL-like equatorial domain"/>
    <property type="match status" value="1"/>
</dbReference>
<dbReference type="NCBIfam" id="NF009489">
    <property type="entry name" value="PRK12851.1"/>
    <property type="match status" value="1"/>
</dbReference>
<keyword evidence="5 6" id="KW-0413">Isomerase</keyword>
<sequence length="545" mass="57654">MAKQLQFDENARHALLRGVEKLAKAVKATLGPAGRNVILDKKFGSPTITKDGVSVAKEIELEDPYENMGAQLIREVSSKTSDIAGDGTTTATVLAEAIYKEGLRNVTAGANPISLQRGIMKATEQIVAQLKAISKEVSDTKEIAQVATVSANWDTTIGNIIAEAMDKVGKDGTITVEEAKGIETTLDVVEGMQFDKGYLSPYFVTDAESMEANLENAYILIHEKKISNLKDMLPLLEKVAKTSRPLLVIAEDVEGEALATLVVNKLRGILNIAAVKAPGFGDRRKAMLEDIAILTGGKVITEDLGIKLDSVGLEDLGEAKRITISKEDTTIVEGAGTSDAITGRVNQIRRQIDDTTSDYDREKLQERLAKLAGGVAVINVGAATETEMKEKKARVEDALHATRAAVEEGIVPGGGTALIRALTLCMQGDGCSVASNADEKTGMGIVAKAVEAPLRQLAANAGREGALIVEKVKNGAEGYNVATDTYEDLIASGVVDPTKVTRSALQNAASIAGLLLTTECVVTDLPEKEEPAGAHGHDHGMGGMM</sequence>
<dbReference type="Gene3D" id="3.50.7.10">
    <property type="entry name" value="GroEL"/>
    <property type="match status" value="1"/>
</dbReference>
<evidence type="ECO:0000256" key="3">
    <source>
        <dbReference type="ARBA" id="ARBA00022840"/>
    </source>
</evidence>
<dbReference type="InterPro" id="IPR027413">
    <property type="entry name" value="GROEL-like_equatorial_sf"/>
</dbReference>
<organism evidence="9 10">
    <name type="scientific">Haloferula helveola</name>
    <dbReference type="NCBI Taxonomy" id="490095"/>
    <lineage>
        <taxon>Bacteria</taxon>
        <taxon>Pseudomonadati</taxon>
        <taxon>Verrucomicrobiota</taxon>
        <taxon>Verrucomicrobiia</taxon>
        <taxon>Verrucomicrobiales</taxon>
        <taxon>Verrucomicrobiaceae</taxon>
        <taxon>Haloferula</taxon>
    </lineage>
</organism>
<dbReference type="Proteomes" id="UP001374893">
    <property type="component" value="Chromosome"/>
</dbReference>
<feature type="binding site" evidence="6">
    <location>
        <position position="496"/>
    </location>
    <ligand>
        <name>ATP</name>
        <dbReference type="ChEBI" id="CHEBI:30616"/>
    </ligand>
</feature>
<comment type="subcellular location">
    <subcellularLocation>
        <location evidence="6">Cytoplasm</location>
    </subcellularLocation>
</comment>
<evidence type="ECO:0000256" key="1">
    <source>
        <dbReference type="ARBA" id="ARBA00006607"/>
    </source>
</evidence>
<dbReference type="SUPFAM" id="SSF48592">
    <property type="entry name" value="GroEL equatorial domain-like"/>
    <property type="match status" value="1"/>
</dbReference>
<dbReference type="NCBIfam" id="TIGR02348">
    <property type="entry name" value="GroEL"/>
    <property type="match status" value="1"/>
</dbReference>
<feature type="binding site" evidence="6">
    <location>
        <position position="414"/>
    </location>
    <ligand>
        <name>ATP</name>
        <dbReference type="ChEBI" id="CHEBI:30616"/>
    </ligand>
</feature>
<dbReference type="CDD" id="cd03344">
    <property type="entry name" value="GroEL"/>
    <property type="match status" value="1"/>
</dbReference>
<keyword evidence="10" id="KW-1185">Reference proteome</keyword>
<dbReference type="Gene3D" id="3.30.260.10">
    <property type="entry name" value="TCP-1-like chaperonin intermediate domain"/>
    <property type="match status" value="1"/>
</dbReference>
<evidence type="ECO:0000256" key="2">
    <source>
        <dbReference type="ARBA" id="ARBA00022741"/>
    </source>
</evidence>
<dbReference type="SUPFAM" id="SSF52029">
    <property type="entry name" value="GroEL apical domain-like"/>
    <property type="match status" value="1"/>
</dbReference>
<comment type="similarity">
    <text evidence="1 6 7">Belongs to the chaperonin (HSP60) family.</text>
</comment>
<accession>A0ABN6H9L8</accession>
<dbReference type="InterPro" id="IPR027410">
    <property type="entry name" value="TCP-1-like_intermed_sf"/>
</dbReference>
<dbReference type="Pfam" id="PF00118">
    <property type="entry name" value="Cpn60_TCP1"/>
    <property type="match status" value="1"/>
</dbReference>
<dbReference type="InterPro" id="IPR018370">
    <property type="entry name" value="Chaperonin_Cpn60_CS"/>
</dbReference>
<protein>
    <recommendedName>
        <fullName evidence="6">Chaperonin GroEL</fullName>
        <ecNumber evidence="6">5.6.1.7</ecNumber>
    </recommendedName>
    <alternativeName>
        <fullName evidence="6">60 kDa chaperonin</fullName>
    </alternativeName>
    <alternativeName>
        <fullName evidence="6">Chaperonin-60</fullName>
        <shortName evidence="6">Cpn60</shortName>
    </alternativeName>
</protein>
<gene>
    <name evidence="6 9" type="primary">groL</name>
    <name evidence="6" type="synonym">groEL</name>
    <name evidence="9" type="ORF">HAHE_25610</name>
</gene>
<dbReference type="InterPro" id="IPR027409">
    <property type="entry name" value="GroEL-like_apical_dom_sf"/>
</dbReference>
<dbReference type="SUPFAM" id="SSF54849">
    <property type="entry name" value="GroEL-intermediate domain like"/>
    <property type="match status" value="1"/>
</dbReference>
<dbReference type="NCBIfam" id="NF009488">
    <property type="entry name" value="PRK12850.1"/>
    <property type="match status" value="1"/>
</dbReference>
<evidence type="ECO:0000313" key="10">
    <source>
        <dbReference type="Proteomes" id="UP001374893"/>
    </source>
</evidence>
<evidence type="ECO:0000256" key="8">
    <source>
        <dbReference type="RuleBase" id="RU000419"/>
    </source>
</evidence>
<keyword evidence="6" id="KW-0963">Cytoplasm</keyword>
<dbReference type="HAMAP" id="MF_00600">
    <property type="entry name" value="CH60"/>
    <property type="match status" value="1"/>
</dbReference>
<dbReference type="EMBL" id="AP024702">
    <property type="protein sequence ID" value="BCX48653.1"/>
    <property type="molecule type" value="Genomic_DNA"/>
</dbReference>
<proteinExistence type="inferred from homology"/>
<dbReference type="PRINTS" id="PR00298">
    <property type="entry name" value="CHAPERONIN60"/>
</dbReference>
<feature type="binding site" evidence="6">
    <location>
        <position position="50"/>
    </location>
    <ligand>
        <name>ATP</name>
        <dbReference type="ChEBI" id="CHEBI:30616"/>
    </ligand>
</feature>
<evidence type="ECO:0000313" key="9">
    <source>
        <dbReference type="EMBL" id="BCX48653.1"/>
    </source>
</evidence>
<dbReference type="RefSeq" id="WP_338684978.1">
    <property type="nucleotide sequence ID" value="NZ_AP024702.1"/>
</dbReference>
<evidence type="ECO:0000256" key="5">
    <source>
        <dbReference type="ARBA" id="ARBA00023235"/>
    </source>
</evidence>
<reference evidence="9 10" key="1">
    <citation type="submission" date="2021-06" db="EMBL/GenBank/DDBJ databases">
        <title>Complete genome of Haloferula helveola possessing various polysaccharide degrading enzymes.</title>
        <authorList>
            <person name="Takami H."/>
            <person name="Huang C."/>
            <person name="Hamasaki K."/>
        </authorList>
    </citation>
    <scope>NUCLEOTIDE SEQUENCE [LARGE SCALE GENOMIC DNA]</scope>
    <source>
        <strain evidence="9 10">CN-1</strain>
    </source>
</reference>
<keyword evidence="2 6" id="KW-0547">Nucleotide-binding</keyword>
<evidence type="ECO:0000256" key="7">
    <source>
        <dbReference type="RuleBase" id="RU000418"/>
    </source>
</evidence>
<dbReference type="InterPro" id="IPR002423">
    <property type="entry name" value="Cpn60/GroEL/TCP-1"/>
</dbReference>
<comment type="function">
    <text evidence="6 8">Together with its co-chaperonin GroES, plays an essential role in assisting protein folding. The GroEL-GroES system forms a nano-cage that allows encapsulation of the non-native substrate proteins and provides a physical environment optimized to promote and accelerate protein folding.</text>
</comment>
<feature type="binding site" evidence="6">
    <location>
        <begin position="480"/>
        <end position="482"/>
    </location>
    <ligand>
        <name>ATP</name>
        <dbReference type="ChEBI" id="CHEBI:30616"/>
    </ligand>
</feature>
<evidence type="ECO:0000256" key="4">
    <source>
        <dbReference type="ARBA" id="ARBA00023186"/>
    </source>
</evidence>
<dbReference type="PANTHER" id="PTHR45633">
    <property type="entry name" value="60 KDA HEAT SHOCK PROTEIN, MITOCHONDRIAL"/>
    <property type="match status" value="1"/>
</dbReference>
<evidence type="ECO:0000256" key="6">
    <source>
        <dbReference type="HAMAP-Rule" id="MF_00600"/>
    </source>
</evidence>
<dbReference type="PROSITE" id="PS00296">
    <property type="entry name" value="CHAPERONINS_CPN60"/>
    <property type="match status" value="1"/>
</dbReference>
<dbReference type="EC" id="5.6.1.7" evidence="6"/>
<keyword evidence="3 6" id="KW-0067">ATP-binding</keyword>
<feature type="binding site" evidence="6">
    <location>
        <begin position="29"/>
        <end position="32"/>
    </location>
    <ligand>
        <name>ATP</name>
        <dbReference type="ChEBI" id="CHEBI:30616"/>
    </ligand>
</feature>
<comment type="subunit">
    <text evidence="6 8">Forms a cylinder of 14 subunits composed of two heptameric rings stacked back-to-back. Interacts with the co-chaperonin GroES.</text>
</comment>